<dbReference type="Proteomes" id="UP000315439">
    <property type="component" value="Unassembled WGS sequence"/>
</dbReference>
<dbReference type="InterPro" id="IPR011990">
    <property type="entry name" value="TPR-like_helical_dom_sf"/>
</dbReference>
<feature type="chain" id="PRO_5021841820" description="Tetratricopeptide repeat protein" evidence="1">
    <location>
        <begin position="33"/>
        <end position="361"/>
    </location>
</feature>
<name>A0A545UC59_9GAMM</name>
<dbReference type="SUPFAM" id="SSF48452">
    <property type="entry name" value="TPR-like"/>
    <property type="match status" value="1"/>
</dbReference>
<keyword evidence="3" id="KW-1185">Reference proteome</keyword>
<accession>A0A545UC59</accession>
<sequence length="361" mass="39779">MRLFQHLNCLSIKKASLLALILLSLSYSAVFATSNEDSNVPLRSTPSLTTEAAVHGREKIEELGLLLMKAKVDSSSANELANAIIHQNWRGISTYIIQQKKRPLILERLGVISYLAPGSKIEGRTPFSRCTQSCIKQYDALSSMLVNQVSESRAEKNSNNDLTRQDISSVSAGDFPVLSVLRADSLLHSGNSEAAEKYLRDLIGESSASAEVKGVAYNMLAILSIQKNSIGEALNFFNKAKETPAYYEPHFNLAIFYLNQALSGPSEITALFEHVYLSDPFFVFWHPFEVDKTKLIEGDTGAYVLIVISKLAAVLAKIFRGGGNTSELLKGTNFEVVRECGPGINGRPCKYFSKHYAVEEK</sequence>
<feature type="signal peptide" evidence="1">
    <location>
        <begin position="1"/>
        <end position="32"/>
    </location>
</feature>
<dbReference type="EMBL" id="VIKS01000009">
    <property type="protein sequence ID" value="TQV87061.1"/>
    <property type="molecule type" value="Genomic_DNA"/>
</dbReference>
<protein>
    <recommendedName>
        <fullName evidence="4">Tetratricopeptide repeat protein</fullName>
    </recommendedName>
</protein>
<comment type="caution">
    <text evidence="2">The sequence shown here is derived from an EMBL/GenBank/DDBJ whole genome shotgun (WGS) entry which is preliminary data.</text>
</comment>
<organism evidence="2 3">
    <name type="scientific">Aliikangiella coralliicola</name>
    <dbReference type="NCBI Taxonomy" id="2592383"/>
    <lineage>
        <taxon>Bacteria</taxon>
        <taxon>Pseudomonadati</taxon>
        <taxon>Pseudomonadota</taxon>
        <taxon>Gammaproteobacteria</taxon>
        <taxon>Oceanospirillales</taxon>
        <taxon>Pleioneaceae</taxon>
        <taxon>Aliikangiella</taxon>
    </lineage>
</organism>
<reference evidence="2 3" key="1">
    <citation type="submission" date="2019-07" db="EMBL/GenBank/DDBJ databases">
        <title>Draft genome for Aliikangiella sp. M105.</title>
        <authorList>
            <person name="Wang G."/>
        </authorList>
    </citation>
    <scope>NUCLEOTIDE SEQUENCE [LARGE SCALE GENOMIC DNA]</scope>
    <source>
        <strain evidence="2 3">M105</strain>
    </source>
</reference>
<dbReference type="AlphaFoldDB" id="A0A545UC59"/>
<evidence type="ECO:0000313" key="2">
    <source>
        <dbReference type="EMBL" id="TQV87061.1"/>
    </source>
</evidence>
<evidence type="ECO:0008006" key="4">
    <source>
        <dbReference type="Google" id="ProtNLM"/>
    </source>
</evidence>
<dbReference type="RefSeq" id="WP_142932031.1">
    <property type="nucleotide sequence ID" value="NZ_ML660165.1"/>
</dbReference>
<evidence type="ECO:0000313" key="3">
    <source>
        <dbReference type="Proteomes" id="UP000315439"/>
    </source>
</evidence>
<evidence type="ECO:0000256" key="1">
    <source>
        <dbReference type="SAM" id="SignalP"/>
    </source>
</evidence>
<keyword evidence="1" id="KW-0732">Signal</keyword>
<proteinExistence type="predicted"/>
<dbReference type="Gene3D" id="1.25.40.10">
    <property type="entry name" value="Tetratricopeptide repeat domain"/>
    <property type="match status" value="1"/>
</dbReference>
<gene>
    <name evidence="2" type="ORF">FLL46_14745</name>
</gene>